<reference evidence="1 2" key="1">
    <citation type="submission" date="2019-05" db="EMBL/GenBank/DDBJ databases">
        <authorList>
            <consortium name="Pathogen Informatics"/>
        </authorList>
    </citation>
    <scope>NUCLEOTIDE SEQUENCE [LARGE SCALE GENOMIC DNA]</scope>
    <source>
        <strain evidence="1 2">NCTC13032</strain>
    </source>
</reference>
<evidence type="ECO:0000313" key="1">
    <source>
        <dbReference type="EMBL" id="VTP78127.1"/>
    </source>
</evidence>
<name>A0A4U9IJ91_9ENTR</name>
<organism evidence="1 2">
    <name type="scientific">Leclercia adecarboxylata</name>
    <dbReference type="NCBI Taxonomy" id="83655"/>
    <lineage>
        <taxon>Bacteria</taxon>
        <taxon>Pseudomonadati</taxon>
        <taxon>Pseudomonadota</taxon>
        <taxon>Gammaproteobacteria</taxon>
        <taxon>Enterobacterales</taxon>
        <taxon>Enterobacteriaceae</taxon>
        <taxon>Leclercia</taxon>
    </lineage>
</organism>
<evidence type="ECO:0008006" key="3">
    <source>
        <dbReference type="Google" id="ProtNLM"/>
    </source>
</evidence>
<gene>
    <name evidence="1" type="ORF">NCTC13032_06100</name>
</gene>
<sequence length="45" mass="5393">MSDKNHYTTWEELLEEYFFARNLRAATEWSYAKVVKGFLKFTGLT</sequence>
<accession>A0A4U9IJ91</accession>
<dbReference type="Proteomes" id="UP000310719">
    <property type="component" value="Chromosome"/>
</dbReference>
<protein>
    <recommendedName>
        <fullName evidence="3">Integrase</fullName>
    </recommendedName>
</protein>
<dbReference type="AlphaFoldDB" id="A0A4U9IJ91"/>
<proteinExistence type="predicted"/>
<dbReference type="EMBL" id="LR590464">
    <property type="protein sequence ID" value="VTP78127.1"/>
    <property type="molecule type" value="Genomic_DNA"/>
</dbReference>
<evidence type="ECO:0000313" key="2">
    <source>
        <dbReference type="Proteomes" id="UP000310719"/>
    </source>
</evidence>